<feature type="compositionally biased region" description="Polar residues" evidence="1">
    <location>
        <begin position="1"/>
        <end position="17"/>
    </location>
</feature>
<name>A0A561E8W0_9MICO</name>
<dbReference type="AlphaFoldDB" id="A0A561E8W0"/>
<comment type="caution">
    <text evidence="4">The sequence shown here is derived from an EMBL/GenBank/DDBJ whole genome shotgun (WGS) entry which is preliminary data.</text>
</comment>
<dbReference type="Proteomes" id="UP000318297">
    <property type="component" value="Unassembled WGS sequence"/>
</dbReference>
<evidence type="ECO:0000256" key="1">
    <source>
        <dbReference type="SAM" id="MobiDB-lite"/>
    </source>
</evidence>
<dbReference type="EMBL" id="VIVQ01000001">
    <property type="protein sequence ID" value="TWE12052.1"/>
    <property type="molecule type" value="Genomic_DNA"/>
</dbReference>
<keyword evidence="2" id="KW-0472">Membrane</keyword>
<sequence length="402" mass="41820">MTTTAKPTGAATETTADPGSPRTPRTPRLLSRLRIRRGQVVFGTVILMLLIALIAAASLLPRSNQQPLDPDGAGPTGARAVAQVLGRQGLTVTVVRTEARLRALDLTGATVVVTRPELLSADTLAAVRADAAPALRLVVVDPDTAAVRGLSIPANAEAISDTDSIAAGDGGCGIVWLRGLSISGAQTAYSVDGAGAPCFDGAIWAVPPISGVRPQVVLIGSSAVLQNATITSADNAAVALRILGARSSVVWFAPTTQTADNPATTGPAWPTWLPPMVWLAGLVVILLVFWRGRRFGALAREPLPVVVRANETTVSRGLLYRRAGDTKRSGRILRDATCRRLSAYFGLPPGAPPAALTTEVATAAGMDRRAVHGVLFGTDSADEAALVALATNLQDLERKVRR</sequence>
<proteinExistence type="predicted"/>
<keyword evidence="2" id="KW-1133">Transmembrane helix</keyword>
<gene>
    <name evidence="4" type="ORF">BKA23_0848</name>
</gene>
<protein>
    <submittedName>
        <fullName evidence="4">Uncharacterized protein DUF4350</fullName>
    </submittedName>
</protein>
<dbReference type="RefSeq" id="WP_145225758.1">
    <property type="nucleotide sequence ID" value="NZ_VIVQ01000001.1"/>
</dbReference>
<evidence type="ECO:0000256" key="2">
    <source>
        <dbReference type="SAM" id="Phobius"/>
    </source>
</evidence>
<dbReference type="OrthoDB" id="5241668at2"/>
<dbReference type="Pfam" id="PF14258">
    <property type="entry name" value="DUF4350"/>
    <property type="match status" value="1"/>
</dbReference>
<evidence type="ECO:0000313" key="4">
    <source>
        <dbReference type="EMBL" id="TWE12052.1"/>
    </source>
</evidence>
<feature type="region of interest" description="Disordered" evidence="1">
    <location>
        <begin position="1"/>
        <end position="26"/>
    </location>
</feature>
<evidence type="ECO:0000313" key="5">
    <source>
        <dbReference type="Proteomes" id="UP000318297"/>
    </source>
</evidence>
<keyword evidence="2" id="KW-0812">Transmembrane</keyword>
<feature type="transmembrane region" description="Helical" evidence="2">
    <location>
        <begin position="40"/>
        <end position="60"/>
    </location>
</feature>
<accession>A0A561E8W0</accession>
<organism evidence="4 5">
    <name type="scientific">Rudaeicoccus suwonensis</name>
    <dbReference type="NCBI Taxonomy" id="657409"/>
    <lineage>
        <taxon>Bacteria</taxon>
        <taxon>Bacillati</taxon>
        <taxon>Actinomycetota</taxon>
        <taxon>Actinomycetes</taxon>
        <taxon>Micrococcales</taxon>
        <taxon>Dermacoccaceae</taxon>
        <taxon>Rudaeicoccus</taxon>
    </lineage>
</organism>
<dbReference type="InterPro" id="IPR025646">
    <property type="entry name" value="DUF4350"/>
</dbReference>
<keyword evidence="5" id="KW-1185">Reference proteome</keyword>
<evidence type="ECO:0000259" key="3">
    <source>
        <dbReference type="Pfam" id="PF14258"/>
    </source>
</evidence>
<reference evidence="4 5" key="1">
    <citation type="submission" date="2019-06" db="EMBL/GenBank/DDBJ databases">
        <title>Sequencing the genomes of 1000 actinobacteria strains.</title>
        <authorList>
            <person name="Klenk H.-P."/>
        </authorList>
    </citation>
    <scope>NUCLEOTIDE SEQUENCE [LARGE SCALE GENOMIC DNA]</scope>
    <source>
        <strain evidence="4 5">DSM 19560</strain>
    </source>
</reference>
<feature type="transmembrane region" description="Helical" evidence="2">
    <location>
        <begin position="272"/>
        <end position="290"/>
    </location>
</feature>
<feature type="domain" description="DUF4350" evidence="3">
    <location>
        <begin position="73"/>
        <end position="243"/>
    </location>
</feature>